<proteinExistence type="predicted"/>
<dbReference type="EMBL" id="LT615367">
    <property type="protein sequence ID" value="SLM64230.1"/>
    <property type="molecule type" value="Genomic_DNA"/>
</dbReference>
<name>A0A375ADR0_9GAMM</name>
<dbReference type="AlphaFoldDB" id="A0A375ADR0"/>
<evidence type="ECO:0000313" key="1">
    <source>
        <dbReference type="EMBL" id="SLM64230.1"/>
    </source>
</evidence>
<reference evidence="1 2" key="1">
    <citation type="submission" date="2016-09" db="EMBL/GenBank/DDBJ databases">
        <authorList>
            <person name="Reverchon S."/>
            <person name="Nasser W."/>
            <person name="Leonard S."/>
            <person name="Brochier C."/>
            <person name="Duprey A."/>
        </authorList>
    </citation>
    <scope>NUCLEOTIDE SEQUENCE [LARGE SCALE GENOMIC DNA]</scope>
    <source>
        <strain evidence="1 2">174/2</strain>
    </source>
</reference>
<keyword evidence="2" id="KW-1185">Reference proteome</keyword>
<protein>
    <submittedName>
        <fullName evidence="1">Uncharacterized protein</fullName>
    </submittedName>
</protein>
<accession>A0A375ADR0</accession>
<sequence>MVTPLSCNALSAGLLSSCRFFGVQFPVMPKKNTGAQREKTDDTTR</sequence>
<gene>
    <name evidence="1" type="ORF">DAQ1742_03422</name>
</gene>
<dbReference type="KEGG" id="daq:DAQ1742_03422"/>
<organism evidence="1 2">
    <name type="scientific">Dickeya aquatica</name>
    <dbReference type="NCBI Taxonomy" id="1401087"/>
    <lineage>
        <taxon>Bacteria</taxon>
        <taxon>Pseudomonadati</taxon>
        <taxon>Pseudomonadota</taxon>
        <taxon>Gammaproteobacteria</taxon>
        <taxon>Enterobacterales</taxon>
        <taxon>Pectobacteriaceae</taxon>
        <taxon>Dickeya</taxon>
    </lineage>
</organism>
<evidence type="ECO:0000313" key="2">
    <source>
        <dbReference type="Proteomes" id="UP000294820"/>
    </source>
</evidence>
<dbReference type="Proteomes" id="UP000294820">
    <property type="component" value="Chromosome 1"/>
</dbReference>